<evidence type="ECO:0000256" key="3">
    <source>
        <dbReference type="ARBA" id="ARBA00013308"/>
    </source>
</evidence>
<dbReference type="FunFam" id="1.10.150.20:FF:000007">
    <property type="entry name" value="DNA ligase"/>
    <property type="match status" value="1"/>
</dbReference>
<feature type="binding site" evidence="14">
    <location>
        <begin position="93"/>
        <end position="94"/>
    </location>
    <ligand>
        <name>NAD(+)</name>
        <dbReference type="ChEBI" id="CHEBI:57540"/>
    </ligand>
</feature>
<dbReference type="InterPro" id="IPR041663">
    <property type="entry name" value="DisA/LigA_HHH"/>
</dbReference>
<keyword evidence="14" id="KW-0464">Manganese</keyword>
<keyword evidence="9 14" id="KW-0460">Magnesium</keyword>
<comment type="similarity">
    <text evidence="13 14">Belongs to the NAD-dependent DNA ligase family. LigA subfamily.</text>
</comment>
<dbReference type="EMBL" id="FUYB01000014">
    <property type="protein sequence ID" value="SKA86224.1"/>
    <property type="molecule type" value="Genomic_DNA"/>
</dbReference>
<dbReference type="EC" id="6.5.1.2" evidence="2 14"/>
<evidence type="ECO:0000313" key="19">
    <source>
        <dbReference type="Proteomes" id="UP000190460"/>
    </source>
</evidence>
<keyword evidence="7 14" id="KW-0227">DNA damage</keyword>
<evidence type="ECO:0000256" key="10">
    <source>
        <dbReference type="ARBA" id="ARBA00023027"/>
    </source>
</evidence>
<dbReference type="PANTHER" id="PTHR23389:SF9">
    <property type="entry name" value="DNA LIGASE"/>
    <property type="match status" value="1"/>
</dbReference>
<evidence type="ECO:0000256" key="15">
    <source>
        <dbReference type="RuleBase" id="RU000618"/>
    </source>
</evidence>
<reference evidence="18 19" key="1">
    <citation type="submission" date="2017-02" db="EMBL/GenBank/DDBJ databases">
        <authorList>
            <person name="Peterson S.W."/>
        </authorList>
    </citation>
    <scope>NUCLEOTIDE SEQUENCE [LARGE SCALE GENOMIC DNA]</scope>
    <source>
        <strain evidence="18 19">ATCC 49788</strain>
    </source>
</reference>
<dbReference type="FunFam" id="2.40.50.140:FF:000012">
    <property type="entry name" value="DNA ligase"/>
    <property type="match status" value="1"/>
</dbReference>
<keyword evidence="10 14" id="KW-0520">NAD</keyword>
<dbReference type="InterPro" id="IPR012340">
    <property type="entry name" value="NA-bd_OB-fold"/>
</dbReference>
<name>A0A1T4X9F3_9GAMM</name>
<dbReference type="Proteomes" id="UP000190460">
    <property type="component" value="Unassembled WGS sequence"/>
</dbReference>
<evidence type="ECO:0000256" key="1">
    <source>
        <dbReference type="ARBA" id="ARBA00004067"/>
    </source>
</evidence>
<dbReference type="STRING" id="92487.SAMN02745130_02694"/>
<dbReference type="PROSITE" id="PS01056">
    <property type="entry name" value="DNA_LIGASE_N2"/>
    <property type="match status" value="1"/>
</dbReference>
<feature type="binding site" evidence="14">
    <location>
        <position position="302"/>
    </location>
    <ligand>
        <name>NAD(+)</name>
        <dbReference type="ChEBI" id="CHEBI:57540"/>
    </ligand>
</feature>
<feature type="binding site" evidence="14">
    <location>
        <position position="444"/>
    </location>
    <ligand>
        <name>Zn(2+)</name>
        <dbReference type="ChEBI" id="CHEBI:29105"/>
    </ligand>
</feature>
<dbReference type="Pfam" id="PF03119">
    <property type="entry name" value="DNA_ligase_ZBD"/>
    <property type="match status" value="1"/>
</dbReference>
<dbReference type="SMART" id="SM00278">
    <property type="entry name" value="HhH1"/>
    <property type="match status" value="4"/>
</dbReference>
<feature type="binding site" evidence="14">
    <location>
        <position position="125"/>
    </location>
    <ligand>
        <name>NAD(+)</name>
        <dbReference type="ChEBI" id="CHEBI:57540"/>
    </ligand>
</feature>
<comment type="function">
    <text evidence="1 14">DNA ligase that catalyzes the formation of phosphodiester linkages between 5'-phosphoryl and 3'-hydroxyl groups in double-stranded DNA using NAD as a coenzyme and as the energy source for the reaction. It is essential for DNA replication and repair of damaged DNA.</text>
</comment>
<dbReference type="Gene3D" id="3.30.470.30">
    <property type="entry name" value="DNA ligase/mRNA capping enzyme"/>
    <property type="match status" value="1"/>
</dbReference>
<evidence type="ECO:0000256" key="14">
    <source>
        <dbReference type="HAMAP-Rule" id="MF_01588"/>
    </source>
</evidence>
<dbReference type="CDD" id="cd17748">
    <property type="entry name" value="BRCT_DNA_ligase_like"/>
    <property type="match status" value="1"/>
</dbReference>
<dbReference type="GO" id="GO:0003911">
    <property type="term" value="F:DNA ligase (NAD+) activity"/>
    <property type="evidence" value="ECO:0007669"/>
    <property type="project" value="UniProtKB-UniRule"/>
</dbReference>
<dbReference type="CDD" id="cd00114">
    <property type="entry name" value="LIGANc"/>
    <property type="match status" value="1"/>
</dbReference>
<dbReference type="InterPro" id="IPR001357">
    <property type="entry name" value="BRCT_dom"/>
</dbReference>
<evidence type="ECO:0000259" key="17">
    <source>
        <dbReference type="PROSITE" id="PS50172"/>
    </source>
</evidence>
<feature type="binding site" evidence="14">
    <location>
        <position position="423"/>
    </location>
    <ligand>
        <name>Zn(2+)</name>
        <dbReference type="ChEBI" id="CHEBI:29105"/>
    </ligand>
</feature>
<dbReference type="SUPFAM" id="SSF47781">
    <property type="entry name" value="RuvA domain 2-like"/>
    <property type="match status" value="1"/>
</dbReference>
<dbReference type="InterPro" id="IPR004150">
    <property type="entry name" value="NAD_DNA_ligase_OB"/>
</dbReference>
<dbReference type="Gene3D" id="6.20.10.30">
    <property type="match status" value="1"/>
</dbReference>
<feature type="domain" description="BRCT" evidence="17">
    <location>
        <begin position="603"/>
        <end position="678"/>
    </location>
</feature>
<dbReference type="SMART" id="SM00292">
    <property type="entry name" value="BRCT"/>
    <property type="match status" value="1"/>
</dbReference>
<comment type="catalytic activity">
    <reaction evidence="12 14 15">
        <text>NAD(+) + (deoxyribonucleotide)n-3'-hydroxyl + 5'-phospho-(deoxyribonucleotide)m = (deoxyribonucleotide)n+m + AMP + beta-nicotinamide D-nucleotide.</text>
        <dbReference type="EC" id="6.5.1.2"/>
    </reaction>
</comment>
<dbReference type="Pfam" id="PF01653">
    <property type="entry name" value="DNA_ligase_aden"/>
    <property type="match status" value="1"/>
</dbReference>
<proteinExistence type="inferred from homology"/>
<dbReference type="Gene3D" id="3.40.50.10190">
    <property type="entry name" value="BRCT domain"/>
    <property type="match status" value="1"/>
</dbReference>
<feature type="binding site" evidence="14">
    <location>
        <position position="326"/>
    </location>
    <ligand>
        <name>NAD(+)</name>
        <dbReference type="ChEBI" id="CHEBI:57540"/>
    </ligand>
</feature>
<dbReference type="Gene3D" id="2.40.50.140">
    <property type="entry name" value="Nucleic acid-binding proteins"/>
    <property type="match status" value="1"/>
</dbReference>
<keyword evidence="19" id="KW-1185">Reference proteome</keyword>
<dbReference type="SUPFAM" id="SSF52113">
    <property type="entry name" value="BRCT domain"/>
    <property type="match status" value="1"/>
</dbReference>
<keyword evidence="6 14" id="KW-0479">Metal-binding</keyword>
<evidence type="ECO:0000256" key="4">
    <source>
        <dbReference type="ARBA" id="ARBA00022598"/>
    </source>
</evidence>
<evidence type="ECO:0000256" key="8">
    <source>
        <dbReference type="ARBA" id="ARBA00022833"/>
    </source>
</evidence>
<accession>A0A1T4X9F3</accession>
<feature type="binding site" evidence="14">
    <location>
        <position position="185"/>
    </location>
    <ligand>
        <name>NAD(+)</name>
        <dbReference type="ChEBI" id="CHEBI:57540"/>
    </ligand>
</feature>
<feature type="active site" description="N6-AMP-lysine intermediate" evidence="14">
    <location>
        <position position="127"/>
    </location>
</feature>
<dbReference type="InterPro" id="IPR010994">
    <property type="entry name" value="RuvA_2-like"/>
</dbReference>
<evidence type="ECO:0000256" key="7">
    <source>
        <dbReference type="ARBA" id="ARBA00022763"/>
    </source>
</evidence>
<dbReference type="Pfam" id="PF12826">
    <property type="entry name" value="HHH_2"/>
    <property type="match status" value="1"/>
</dbReference>
<keyword evidence="4 14" id="KW-0436">Ligase</keyword>
<dbReference type="PIRSF" id="PIRSF001604">
    <property type="entry name" value="LigA"/>
    <property type="match status" value="1"/>
</dbReference>
<dbReference type="AlphaFoldDB" id="A0A1T4X9F3"/>
<evidence type="ECO:0000256" key="12">
    <source>
        <dbReference type="ARBA" id="ARBA00034005"/>
    </source>
</evidence>
<dbReference type="SMART" id="SM00532">
    <property type="entry name" value="LIGANc"/>
    <property type="match status" value="1"/>
</dbReference>
<evidence type="ECO:0000256" key="2">
    <source>
        <dbReference type="ARBA" id="ARBA00012722"/>
    </source>
</evidence>
<dbReference type="HAMAP" id="MF_01588">
    <property type="entry name" value="DNA_ligase_A"/>
    <property type="match status" value="1"/>
</dbReference>
<organism evidence="18 19">
    <name type="scientific">Thiothrix eikelboomii</name>
    <dbReference type="NCBI Taxonomy" id="92487"/>
    <lineage>
        <taxon>Bacteria</taxon>
        <taxon>Pseudomonadati</taxon>
        <taxon>Pseudomonadota</taxon>
        <taxon>Gammaproteobacteria</taxon>
        <taxon>Thiotrichales</taxon>
        <taxon>Thiotrichaceae</taxon>
        <taxon>Thiothrix</taxon>
    </lineage>
</organism>
<dbReference type="GO" id="GO:0006260">
    <property type="term" value="P:DNA replication"/>
    <property type="evidence" value="ECO:0007669"/>
    <property type="project" value="UniProtKB-KW"/>
</dbReference>
<dbReference type="NCBIfam" id="NF005932">
    <property type="entry name" value="PRK07956.1"/>
    <property type="match status" value="1"/>
</dbReference>
<dbReference type="InterPro" id="IPR013840">
    <property type="entry name" value="DNAligase_N"/>
</dbReference>
<dbReference type="SUPFAM" id="SSF56091">
    <property type="entry name" value="DNA ligase/mRNA capping enzyme, catalytic domain"/>
    <property type="match status" value="1"/>
</dbReference>
<feature type="binding site" evidence="14">
    <location>
        <position position="148"/>
    </location>
    <ligand>
        <name>NAD(+)</name>
        <dbReference type="ChEBI" id="CHEBI:57540"/>
    </ligand>
</feature>
<dbReference type="InterPro" id="IPR004149">
    <property type="entry name" value="Znf_DNAligase_C4"/>
</dbReference>
<dbReference type="PROSITE" id="PS01055">
    <property type="entry name" value="DNA_LIGASE_N1"/>
    <property type="match status" value="1"/>
</dbReference>
<feature type="coiled-coil region" evidence="16">
    <location>
        <begin position="6"/>
        <end position="33"/>
    </location>
</feature>
<dbReference type="FunFam" id="1.10.150.20:FF:000006">
    <property type="entry name" value="DNA ligase"/>
    <property type="match status" value="1"/>
</dbReference>
<keyword evidence="16" id="KW-0175">Coiled coil</keyword>
<keyword evidence="5 14" id="KW-0235">DNA replication</keyword>
<dbReference type="Pfam" id="PF00533">
    <property type="entry name" value="BRCT"/>
    <property type="match status" value="1"/>
</dbReference>
<dbReference type="GO" id="GO:0046872">
    <property type="term" value="F:metal ion binding"/>
    <property type="evidence" value="ECO:0007669"/>
    <property type="project" value="UniProtKB-KW"/>
</dbReference>
<dbReference type="Pfam" id="PF22745">
    <property type="entry name" value="Nlig-Ia"/>
    <property type="match status" value="1"/>
</dbReference>
<dbReference type="RefSeq" id="WP_234975881.1">
    <property type="nucleotide sequence ID" value="NZ_FUYB01000014.1"/>
</dbReference>
<dbReference type="Gene3D" id="1.10.287.610">
    <property type="entry name" value="Helix hairpin bin"/>
    <property type="match status" value="1"/>
</dbReference>
<dbReference type="Pfam" id="PF14520">
    <property type="entry name" value="HHH_5"/>
    <property type="match status" value="1"/>
</dbReference>
<comment type="cofactor">
    <cofactor evidence="14">
        <name>Mg(2+)</name>
        <dbReference type="ChEBI" id="CHEBI:18420"/>
    </cofactor>
    <cofactor evidence="14">
        <name>Mn(2+)</name>
        <dbReference type="ChEBI" id="CHEBI:29035"/>
    </cofactor>
</comment>
<dbReference type="SUPFAM" id="SSF50249">
    <property type="entry name" value="Nucleic acid-binding proteins"/>
    <property type="match status" value="1"/>
</dbReference>
<evidence type="ECO:0000256" key="11">
    <source>
        <dbReference type="ARBA" id="ARBA00023204"/>
    </source>
</evidence>
<evidence type="ECO:0000256" key="13">
    <source>
        <dbReference type="ARBA" id="ARBA00060881"/>
    </source>
</evidence>
<evidence type="ECO:0000256" key="16">
    <source>
        <dbReference type="SAM" id="Coils"/>
    </source>
</evidence>
<dbReference type="InterPro" id="IPR001679">
    <property type="entry name" value="DNA_ligase"/>
</dbReference>
<dbReference type="InterPro" id="IPR033136">
    <property type="entry name" value="DNA_ligase_CS"/>
</dbReference>
<dbReference type="InterPro" id="IPR003583">
    <property type="entry name" value="Hlx-hairpin-Hlx_DNA-bd_motif"/>
</dbReference>
<dbReference type="NCBIfam" id="TIGR00575">
    <property type="entry name" value="dnlj"/>
    <property type="match status" value="1"/>
</dbReference>
<dbReference type="FunFam" id="1.10.287.610:FF:000002">
    <property type="entry name" value="DNA ligase"/>
    <property type="match status" value="1"/>
</dbReference>
<evidence type="ECO:0000256" key="9">
    <source>
        <dbReference type="ARBA" id="ARBA00022842"/>
    </source>
</evidence>
<comment type="caution">
    <text evidence="14">Lacks conserved residue(s) required for the propagation of feature annotation.</text>
</comment>
<feature type="binding site" evidence="14">
    <location>
        <position position="420"/>
    </location>
    <ligand>
        <name>Zn(2+)</name>
        <dbReference type="ChEBI" id="CHEBI:29105"/>
    </ligand>
</feature>
<evidence type="ECO:0000256" key="5">
    <source>
        <dbReference type="ARBA" id="ARBA00022705"/>
    </source>
</evidence>
<feature type="binding site" evidence="14">
    <location>
        <begin position="44"/>
        <end position="48"/>
    </location>
    <ligand>
        <name>NAD(+)</name>
        <dbReference type="ChEBI" id="CHEBI:57540"/>
    </ligand>
</feature>
<keyword evidence="8 14" id="KW-0862">Zinc</keyword>
<dbReference type="FunFam" id="3.30.470.30:FF:000001">
    <property type="entry name" value="DNA ligase"/>
    <property type="match status" value="1"/>
</dbReference>
<dbReference type="GO" id="GO:0005829">
    <property type="term" value="C:cytosol"/>
    <property type="evidence" value="ECO:0007669"/>
    <property type="project" value="TreeGrafter"/>
</dbReference>
<dbReference type="Pfam" id="PF03120">
    <property type="entry name" value="OB_DNA_ligase"/>
    <property type="match status" value="1"/>
</dbReference>
<evidence type="ECO:0000256" key="6">
    <source>
        <dbReference type="ARBA" id="ARBA00022723"/>
    </source>
</evidence>
<gene>
    <name evidence="14" type="primary">ligA</name>
    <name evidence="18" type="ORF">SAMN02745130_02694</name>
</gene>
<protein>
    <recommendedName>
        <fullName evidence="3 14">DNA ligase</fullName>
        <ecNumber evidence="2 14">6.5.1.2</ecNumber>
    </recommendedName>
    <alternativeName>
        <fullName evidence="14">Polydeoxyribonucleotide synthase [NAD(+)]</fullName>
    </alternativeName>
</protein>
<dbReference type="PROSITE" id="PS50172">
    <property type="entry name" value="BRCT"/>
    <property type="match status" value="1"/>
</dbReference>
<sequence>MISITASSWNKNMQSIQEQIEALRTQIRHHNHLYYVLDDPQIPDAEYDRLFRELQALETEHPELIRSDSPTQRVGGEALTEFGSISHELPMLSLANAFSEAELEAFDRRIHERLQDETEIEYVAEPKLDGLAISLLYEQGVLVRAATRGDGETGEDVSANVRTIPSVPLRLLGEDYPRRLEVRGEIYMPKAGFNKLNQGLAAENLKTFANPRNAAAGSLRQLDPRITAQRPLEMFCYSMGIVEGGKLPDQHAEILQQFKAWGLRVCPEIKIVQGALGCLAYFNEIGAKRARLPYEIDGVVYKVNAIKTQQSLGFVSRAPRWALAHKFPAQEEITELEAVEFQVGRTGALTPVARLKPVFVGGVTVSNATLHNMDEIERKDVRIGDYVIVRRAGDVIPEVARVVLAQRPADAQVIRLPPHCPVCGSEVRRSEVGAVARCTGGLYCPAQVKEAIKHFASRRAMNIDGLGDKLVEQFFEQGLIRHVDDLYRLTQAQLISLERMGEKSAENILTAIEASKATRLERFIYALGIREVGESTAKVLARHFGSLEALQAANEETLKLVTDVGPVVAANIAAFFQEEHNLKTINNLRELGVHWSNYLAQPAEALPLAGKTYVITGSLSRPREAIKADLETLGAKVSNSVSKKTTALIAGAEAGSKLEKAESLGVLVLDEAALFDLLAEFMG</sequence>
<dbReference type="InterPro" id="IPR013839">
    <property type="entry name" value="DNAligase_adenylation"/>
</dbReference>
<dbReference type="GO" id="GO:0006281">
    <property type="term" value="P:DNA repair"/>
    <property type="evidence" value="ECO:0007669"/>
    <property type="project" value="UniProtKB-KW"/>
</dbReference>
<dbReference type="Gene3D" id="1.10.150.20">
    <property type="entry name" value="5' to 3' exonuclease, C-terminal subdomain"/>
    <property type="match status" value="2"/>
</dbReference>
<dbReference type="GO" id="GO:0003677">
    <property type="term" value="F:DNA binding"/>
    <property type="evidence" value="ECO:0007669"/>
    <property type="project" value="InterPro"/>
</dbReference>
<evidence type="ECO:0000313" key="18">
    <source>
        <dbReference type="EMBL" id="SKA86224.1"/>
    </source>
</evidence>
<dbReference type="InterPro" id="IPR036420">
    <property type="entry name" value="BRCT_dom_sf"/>
</dbReference>
<dbReference type="PANTHER" id="PTHR23389">
    <property type="entry name" value="CHROMOSOME TRANSMISSION FIDELITY FACTOR 18"/>
    <property type="match status" value="1"/>
</dbReference>
<keyword evidence="11 14" id="KW-0234">DNA repair</keyword>
<dbReference type="InterPro" id="IPR018239">
    <property type="entry name" value="DNA_ligase_AS"/>
</dbReference>